<dbReference type="Gene3D" id="3.90.1720.10">
    <property type="entry name" value="endopeptidase domain like (from Nostoc punctiforme)"/>
    <property type="match status" value="1"/>
</dbReference>
<keyword evidence="2" id="KW-0645">Protease</keyword>
<feature type="compositionally biased region" description="Pro residues" evidence="5">
    <location>
        <begin position="223"/>
        <end position="233"/>
    </location>
</feature>
<dbReference type="InterPro" id="IPR023346">
    <property type="entry name" value="Lysozyme-like_dom_sf"/>
</dbReference>
<feature type="domain" description="NlpC/P60" evidence="6">
    <location>
        <begin position="248"/>
        <end position="389"/>
    </location>
</feature>
<proteinExistence type="inferred from homology"/>
<gene>
    <name evidence="7" type="ORF">FHS34_003750</name>
</gene>
<evidence type="ECO:0000259" key="6">
    <source>
        <dbReference type="PROSITE" id="PS51935"/>
    </source>
</evidence>
<name>A0A7W9PV05_9ACTN</name>
<dbReference type="InterPro" id="IPR000064">
    <property type="entry name" value="NLP_P60_dom"/>
</dbReference>
<dbReference type="Proteomes" id="UP000585836">
    <property type="component" value="Unassembled WGS sequence"/>
</dbReference>
<dbReference type="AlphaFoldDB" id="A0A7W9PV05"/>
<evidence type="ECO:0000256" key="1">
    <source>
        <dbReference type="ARBA" id="ARBA00007074"/>
    </source>
</evidence>
<evidence type="ECO:0000256" key="3">
    <source>
        <dbReference type="ARBA" id="ARBA00022801"/>
    </source>
</evidence>
<comment type="similarity">
    <text evidence="1">Belongs to the peptidase C40 family.</text>
</comment>
<reference evidence="7 8" key="1">
    <citation type="submission" date="2020-08" db="EMBL/GenBank/DDBJ databases">
        <title>Genomic Encyclopedia of Type Strains, Phase III (KMG-III): the genomes of soil and plant-associated and newly described type strains.</title>
        <authorList>
            <person name="Whitman W."/>
        </authorList>
    </citation>
    <scope>NUCLEOTIDE SEQUENCE [LARGE SCALE GENOMIC DNA]</scope>
    <source>
        <strain evidence="7 8">CECT 3313</strain>
    </source>
</reference>
<keyword evidence="4" id="KW-0788">Thiol protease</keyword>
<dbReference type="PANTHER" id="PTHR47359">
    <property type="entry name" value="PEPTIDOGLYCAN DL-ENDOPEPTIDASE CWLO"/>
    <property type="match status" value="1"/>
</dbReference>
<dbReference type="Gene3D" id="1.10.530.10">
    <property type="match status" value="1"/>
</dbReference>
<dbReference type="RefSeq" id="WP_221509114.1">
    <property type="nucleotide sequence ID" value="NZ_BAAAWF010000106.1"/>
</dbReference>
<dbReference type="PANTHER" id="PTHR47359:SF3">
    <property type="entry name" value="NLP_P60 DOMAIN-CONTAINING PROTEIN-RELATED"/>
    <property type="match status" value="1"/>
</dbReference>
<feature type="compositionally biased region" description="Low complexity" evidence="5">
    <location>
        <begin position="417"/>
        <end position="464"/>
    </location>
</feature>
<dbReference type="SUPFAM" id="SSF53955">
    <property type="entry name" value="Lysozyme-like"/>
    <property type="match status" value="1"/>
</dbReference>
<keyword evidence="8" id="KW-1185">Reference proteome</keyword>
<dbReference type="GO" id="GO:0006508">
    <property type="term" value="P:proteolysis"/>
    <property type="evidence" value="ECO:0007669"/>
    <property type="project" value="UniProtKB-KW"/>
</dbReference>
<evidence type="ECO:0000256" key="4">
    <source>
        <dbReference type="ARBA" id="ARBA00022807"/>
    </source>
</evidence>
<protein>
    <submittedName>
        <fullName evidence="7">Cell wall-associated NlpC family hydrolase</fullName>
    </submittedName>
</protein>
<dbReference type="Pfam" id="PF00877">
    <property type="entry name" value="NLPC_P60"/>
    <property type="match status" value="1"/>
</dbReference>
<feature type="compositionally biased region" description="Low complexity" evidence="5">
    <location>
        <begin position="143"/>
        <end position="155"/>
    </location>
</feature>
<feature type="region of interest" description="Disordered" evidence="5">
    <location>
        <begin position="125"/>
        <end position="246"/>
    </location>
</feature>
<evidence type="ECO:0000313" key="7">
    <source>
        <dbReference type="EMBL" id="MBB5928281.1"/>
    </source>
</evidence>
<evidence type="ECO:0000256" key="2">
    <source>
        <dbReference type="ARBA" id="ARBA00022670"/>
    </source>
</evidence>
<evidence type="ECO:0000313" key="8">
    <source>
        <dbReference type="Proteomes" id="UP000585836"/>
    </source>
</evidence>
<dbReference type="EMBL" id="JACHJK010000006">
    <property type="protein sequence ID" value="MBB5928281.1"/>
    <property type="molecule type" value="Genomic_DNA"/>
</dbReference>
<feature type="region of interest" description="Disordered" evidence="5">
    <location>
        <begin position="387"/>
        <end position="473"/>
    </location>
</feature>
<evidence type="ECO:0000256" key="5">
    <source>
        <dbReference type="SAM" id="MobiDB-lite"/>
    </source>
</evidence>
<keyword evidence="3 7" id="KW-0378">Hydrolase</keyword>
<feature type="region of interest" description="Disordered" evidence="5">
    <location>
        <begin position="486"/>
        <end position="544"/>
    </location>
</feature>
<comment type="caution">
    <text evidence="7">The sequence shown here is derived from an EMBL/GenBank/DDBJ whole genome shotgun (WGS) entry which is preliminary data.</text>
</comment>
<accession>A0A7W9PV05</accession>
<sequence length="573" mass="58368">MPRFSAEQIYAFARQAGFSPDQATTMTAVALAESGGDSRAYNPVGEDSRGLWQINARAHPDLAERFDLNDPVDNARAAFQISRHGSDFSPWTTTHHGSSARYLRFQEEAQAAAVAHGDGAGLGVWSGTSGYGDPRSAGSDDGQQAMPPAPATTQPSVTPAVDHGTTTGAGADTAPGQPRSSERLGAEYGIPLEGGTPRAGGEYGLPAATPGDPASGPAAPAQPQAPPAEPPAAAPDSGTVPAAAHADGSQVDRFVQAALAQNGDQYVYGAETRPSDPNPSAFDCSELVEWAAQQAGLHITDGALAQYRQLHQAGTEMSVEDAIHTRGALLFNFSSDPVTGAPSGQHVAISLGDGRTIEAANSRDGVGIFEASTRRFNYAAMIPGTQGGAAPAAHPPEHATAVATQEEHPAAEPAPPAQTAEPAHSAAPAEPTGSAPAASSDAQPDGQAFSAGPAATEHAATEPPATEPDDFDRRLAADPFDLDQDTLPASLEFTGPTTPPDLPAHTAVDPYPTAPPDASFTGHPEADGSDGAHGTDDMGGFDAPHATVAHVDLGVDHHGADPDLGHDIAYGGH</sequence>
<dbReference type="SUPFAM" id="SSF54001">
    <property type="entry name" value="Cysteine proteinases"/>
    <property type="match status" value="1"/>
</dbReference>
<dbReference type="GO" id="GO:0008234">
    <property type="term" value="F:cysteine-type peptidase activity"/>
    <property type="evidence" value="ECO:0007669"/>
    <property type="project" value="UniProtKB-KW"/>
</dbReference>
<dbReference type="InterPro" id="IPR038765">
    <property type="entry name" value="Papain-like_cys_pep_sf"/>
</dbReference>
<organism evidence="7 8">
    <name type="scientific">Streptomyces echinatus</name>
    <dbReference type="NCBI Taxonomy" id="67293"/>
    <lineage>
        <taxon>Bacteria</taxon>
        <taxon>Bacillati</taxon>
        <taxon>Actinomycetota</taxon>
        <taxon>Actinomycetes</taxon>
        <taxon>Kitasatosporales</taxon>
        <taxon>Streptomycetaceae</taxon>
        <taxon>Streptomyces</taxon>
    </lineage>
</organism>
<dbReference type="PROSITE" id="PS51935">
    <property type="entry name" value="NLPC_P60"/>
    <property type="match status" value="1"/>
</dbReference>
<feature type="compositionally biased region" description="Low complexity" evidence="5">
    <location>
        <begin position="164"/>
        <end position="176"/>
    </location>
</feature>
<dbReference type="Pfam" id="PF18896">
    <property type="entry name" value="SLT_3"/>
    <property type="match status" value="1"/>
</dbReference>
<feature type="compositionally biased region" description="Low complexity" evidence="5">
    <location>
        <begin position="206"/>
        <end position="222"/>
    </location>
</feature>
<dbReference type="InterPro" id="IPR051794">
    <property type="entry name" value="PG_Endopeptidase_C40"/>
</dbReference>
<feature type="compositionally biased region" description="Low complexity" evidence="5">
    <location>
        <begin position="388"/>
        <end position="404"/>
    </location>
</feature>
<dbReference type="InterPro" id="IPR043992">
    <property type="entry name" value="SLT_3"/>
</dbReference>